<sequence>MNRVQSRNTRAGKSTNDPHMRSQLPTQRIAR</sequence>
<organism evidence="2 3">
    <name type="scientific">Oesophagostomum dentatum</name>
    <name type="common">Nodular worm</name>
    <dbReference type="NCBI Taxonomy" id="61180"/>
    <lineage>
        <taxon>Eukaryota</taxon>
        <taxon>Metazoa</taxon>
        <taxon>Ecdysozoa</taxon>
        <taxon>Nematoda</taxon>
        <taxon>Chromadorea</taxon>
        <taxon>Rhabditida</taxon>
        <taxon>Rhabditina</taxon>
        <taxon>Rhabditomorpha</taxon>
        <taxon>Strongyloidea</taxon>
        <taxon>Strongylidae</taxon>
        <taxon>Oesophagostomum</taxon>
    </lineage>
</organism>
<dbReference type="EMBL" id="KN608627">
    <property type="protein sequence ID" value="KHJ78843.1"/>
    <property type="molecule type" value="Genomic_DNA"/>
</dbReference>
<feature type="region of interest" description="Disordered" evidence="1">
    <location>
        <begin position="1"/>
        <end position="31"/>
    </location>
</feature>
<accession>A0A0B1S0G8</accession>
<name>A0A0B1S0G8_OESDE</name>
<reference evidence="2 3" key="1">
    <citation type="submission" date="2014-03" db="EMBL/GenBank/DDBJ databases">
        <title>Draft genome of the hookworm Oesophagostomum dentatum.</title>
        <authorList>
            <person name="Mitreva M."/>
        </authorList>
    </citation>
    <scope>NUCLEOTIDE SEQUENCE [LARGE SCALE GENOMIC DNA]</scope>
    <source>
        <strain evidence="2 3">OD-Hann</strain>
    </source>
</reference>
<dbReference type="AlphaFoldDB" id="A0A0B1S0G8"/>
<evidence type="ECO:0000313" key="2">
    <source>
        <dbReference type="EMBL" id="KHJ78843.1"/>
    </source>
</evidence>
<evidence type="ECO:0000256" key="1">
    <source>
        <dbReference type="SAM" id="MobiDB-lite"/>
    </source>
</evidence>
<protein>
    <submittedName>
        <fullName evidence="2">Uncharacterized protein</fullName>
    </submittedName>
</protein>
<proteinExistence type="predicted"/>
<gene>
    <name evidence="2" type="ORF">OESDEN_21531</name>
</gene>
<dbReference type="Proteomes" id="UP000053660">
    <property type="component" value="Unassembled WGS sequence"/>
</dbReference>
<feature type="compositionally biased region" description="Polar residues" evidence="1">
    <location>
        <begin position="1"/>
        <end position="17"/>
    </location>
</feature>
<evidence type="ECO:0000313" key="3">
    <source>
        <dbReference type="Proteomes" id="UP000053660"/>
    </source>
</evidence>
<keyword evidence="3" id="KW-1185">Reference proteome</keyword>